<accession>A0AAV3T985</accession>
<evidence type="ECO:0008006" key="3">
    <source>
        <dbReference type="Google" id="ProtNLM"/>
    </source>
</evidence>
<evidence type="ECO:0000313" key="2">
    <source>
        <dbReference type="Proteomes" id="UP001500420"/>
    </source>
</evidence>
<dbReference type="Proteomes" id="UP001500420">
    <property type="component" value="Unassembled WGS sequence"/>
</dbReference>
<dbReference type="AlphaFoldDB" id="A0AAV3T985"/>
<evidence type="ECO:0000313" key="1">
    <source>
        <dbReference type="EMBL" id="GAA0666499.1"/>
    </source>
</evidence>
<protein>
    <recommendedName>
        <fullName evidence="3">Small CPxCG-related zinc finger protein</fullName>
    </recommendedName>
</protein>
<keyword evidence="2" id="KW-1185">Reference proteome</keyword>
<name>A0AAV3T985_9EURY</name>
<dbReference type="InterPro" id="IPR046243">
    <property type="entry name" value="DUF6276"/>
</dbReference>
<dbReference type="EMBL" id="BAAADV010000001">
    <property type="protein sequence ID" value="GAA0666499.1"/>
    <property type="molecule type" value="Genomic_DNA"/>
</dbReference>
<gene>
    <name evidence="1" type="ORF">GCM10009020_09700</name>
</gene>
<dbReference type="RefSeq" id="WP_343772765.1">
    <property type="nucleotide sequence ID" value="NZ_BAAADV010000001.1"/>
</dbReference>
<reference evidence="1 2" key="1">
    <citation type="journal article" date="2019" name="Int. J. Syst. Evol. Microbiol.">
        <title>The Global Catalogue of Microorganisms (GCM) 10K type strain sequencing project: providing services to taxonomists for standard genome sequencing and annotation.</title>
        <authorList>
            <consortium name="The Broad Institute Genomics Platform"/>
            <consortium name="The Broad Institute Genome Sequencing Center for Infectious Disease"/>
            <person name="Wu L."/>
            <person name="Ma J."/>
        </authorList>
    </citation>
    <scope>NUCLEOTIDE SEQUENCE [LARGE SCALE GENOMIC DNA]</scope>
    <source>
        <strain evidence="1 2">JCM 16328</strain>
    </source>
</reference>
<organism evidence="1 2">
    <name type="scientific">Natronoarchaeum mannanilyticum</name>
    <dbReference type="NCBI Taxonomy" id="926360"/>
    <lineage>
        <taxon>Archaea</taxon>
        <taxon>Methanobacteriati</taxon>
        <taxon>Methanobacteriota</taxon>
        <taxon>Stenosarchaea group</taxon>
        <taxon>Halobacteria</taxon>
        <taxon>Halobacteriales</taxon>
        <taxon>Natronoarchaeaceae</taxon>
    </lineage>
</organism>
<comment type="caution">
    <text evidence="1">The sequence shown here is derived from an EMBL/GenBank/DDBJ whole genome shotgun (WGS) entry which is preliminary data.</text>
</comment>
<proteinExistence type="predicted"/>
<sequence length="136" mass="14329">MRCDACGDESVVAFDVPDELREYAPDEAGVAAICPTCLDVRSASDADVQGGDAADAAASAHDAFPADPDAAAGVALLLGLLESLVLNKSEIQSLVDHLEASGTDVFLVLDRLEADPDVDPQVDLERRRPQLQQLIE</sequence>
<dbReference type="Pfam" id="PF19792">
    <property type="entry name" value="DUF6276"/>
    <property type="match status" value="1"/>
</dbReference>